<evidence type="ECO:0000313" key="1">
    <source>
        <dbReference type="EMBL" id="CAB4170810.1"/>
    </source>
</evidence>
<evidence type="ECO:0000313" key="4">
    <source>
        <dbReference type="EMBL" id="CAB4190880.1"/>
    </source>
</evidence>
<sequence length="112" mass="12201">MAAYVELYMDQGASFTNTLTITDDVTNAPVDVTGYTITSQMRRSYYSANATANITCTIVSANTGNVQMSMTPANTALIKPGRYLFDVETTDNNDYVVRILEGIINVTPGITR</sequence>
<proteinExistence type="predicted"/>
<name>A0A6J5R1A4_9CAUD</name>
<evidence type="ECO:0000313" key="2">
    <source>
        <dbReference type="EMBL" id="CAB4177169.1"/>
    </source>
</evidence>
<accession>A0A6J5R1A4</accession>
<dbReference type="EMBL" id="LR798378">
    <property type="protein sequence ID" value="CAB5227793.1"/>
    <property type="molecule type" value="Genomic_DNA"/>
</dbReference>
<dbReference type="EMBL" id="LR797157">
    <property type="protein sequence ID" value="CAB4190880.1"/>
    <property type="molecule type" value="Genomic_DNA"/>
</dbReference>
<evidence type="ECO:0000313" key="3">
    <source>
        <dbReference type="EMBL" id="CAB4181270.1"/>
    </source>
</evidence>
<protein>
    <submittedName>
        <fullName evidence="4">Uncharacterized protein</fullName>
    </submittedName>
</protein>
<gene>
    <name evidence="3" type="ORF">UFOVP1065_18</name>
    <name evidence="4" type="ORF">UFOVP1198_220</name>
    <name evidence="5" type="ORF">UFOVP1418_212</name>
    <name evidence="7" type="ORF">UFOVP1524_171</name>
    <name evidence="6" type="ORF">UFOVP1651_171</name>
    <name evidence="1" type="ORF">UFOVP908_149</name>
    <name evidence="2" type="ORF">UFOVP990_220</name>
</gene>
<evidence type="ECO:0000313" key="5">
    <source>
        <dbReference type="EMBL" id="CAB4211231.1"/>
    </source>
</evidence>
<dbReference type="EMBL" id="LR797021">
    <property type="protein sequence ID" value="CAB4181270.1"/>
    <property type="molecule type" value="Genomic_DNA"/>
</dbReference>
<evidence type="ECO:0000313" key="6">
    <source>
        <dbReference type="EMBL" id="CAB4222806.1"/>
    </source>
</evidence>
<dbReference type="EMBL" id="LR797518">
    <property type="protein sequence ID" value="CAB4222806.1"/>
    <property type="molecule type" value="Genomic_DNA"/>
</dbReference>
<reference evidence="4" key="1">
    <citation type="submission" date="2020-05" db="EMBL/GenBank/DDBJ databases">
        <authorList>
            <person name="Chiriac C."/>
            <person name="Salcher M."/>
            <person name="Ghai R."/>
            <person name="Kavagutti S V."/>
        </authorList>
    </citation>
    <scope>NUCLEOTIDE SEQUENCE</scope>
</reference>
<dbReference type="EMBL" id="LR796945">
    <property type="protein sequence ID" value="CAB4177169.1"/>
    <property type="molecule type" value="Genomic_DNA"/>
</dbReference>
<dbReference type="EMBL" id="LR796860">
    <property type="protein sequence ID" value="CAB4170810.1"/>
    <property type="molecule type" value="Genomic_DNA"/>
</dbReference>
<organism evidence="4">
    <name type="scientific">uncultured Caudovirales phage</name>
    <dbReference type="NCBI Taxonomy" id="2100421"/>
    <lineage>
        <taxon>Viruses</taxon>
        <taxon>Duplodnaviria</taxon>
        <taxon>Heunggongvirae</taxon>
        <taxon>Uroviricota</taxon>
        <taxon>Caudoviricetes</taxon>
        <taxon>Peduoviridae</taxon>
        <taxon>Maltschvirus</taxon>
        <taxon>Maltschvirus maltsch</taxon>
    </lineage>
</organism>
<dbReference type="EMBL" id="LR797369">
    <property type="protein sequence ID" value="CAB4211231.1"/>
    <property type="molecule type" value="Genomic_DNA"/>
</dbReference>
<evidence type="ECO:0000313" key="7">
    <source>
        <dbReference type="EMBL" id="CAB5227793.1"/>
    </source>
</evidence>